<dbReference type="InterPro" id="IPR011051">
    <property type="entry name" value="RmlC_Cupin_sf"/>
</dbReference>
<dbReference type="Pfam" id="PF06172">
    <property type="entry name" value="Cupin_5"/>
    <property type="match status" value="1"/>
</dbReference>
<dbReference type="Gene3D" id="2.60.120.10">
    <property type="entry name" value="Jelly Rolls"/>
    <property type="match status" value="1"/>
</dbReference>
<dbReference type="CDD" id="cd06121">
    <property type="entry name" value="cupin_YML079wp"/>
    <property type="match status" value="1"/>
</dbReference>
<dbReference type="EMBL" id="FNZQ01000002">
    <property type="protein sequence ID" value="SEK91267.1"/>
    <property type="molecule type" value="Genomic_DNA"/>
</dbReference>
<proteinExistence type="predicted"/>
<sequence length="145" mass="15668">MTADEIITRLNLSPHPEGGFYRQTFVSDAPAGTRPAGTAILFLLRDGGGSHWHRVDADELWFWHAGAPLILSTSASDAGPATDLTLGPDMDGMAFQGMVPKHHWQAARTTGDWTLVTCTVSPGFQFEGFTLAPSDFDIPHMKNGT</sequence>
<dbReference type="Proteomes" id="UP000199283">
    <property type="component" value="Unassembled WGS sequence"/>
</dbReference>
<protein>
    <recommendedName>
        <fullName evidence="1">DUF985 domain-containing protein</fullName>
    </recommendedName>
</protein>
<evidence type="ECO:0000313" key="3">
    <source>
        <dbReference type="Proteomes" id="UP000199283"/>
    </source>
</evidence>
<dbReference type="PANTHER" id="PTHR33387:SF3">
    <property type="entry name" value="DUF985 DOMAIN-CONTAINING PROTEIN"/>
    <property type="match status" value="1"/>
</dbReference>
<feature type="domain" description="DUF985" evidence="1">
    <location>
        <begin position="5"/>
        <end position="132"/>
    </location>
</feature>
<dbReference type="InterPro" id="IPR039935">
    <property type="entry name" value="YML079W-like"/>
</dbReference>
<reference evidence="2 3" key="1">
    <citation type="submission" date="2016-10" db="EMBL/GenBank/DDBJ databases">
        <authorList>
            <person name="de Groot N.N."/>
        </authorList>
    </citation>
    <scope>NUCLEOTIDE SEQUENCE [LARGE SCALE GENOMIC DNA]</scope>
    <source>
        <strain evidence="2 3">DSM 14858</strain>
    </source>
</reference>
<evidence type="ECO:0000313" key="2">
    <source>
        <dbReference type="EMBL" id="SEK91267.1"/>
    </source>
</evidence>
<organism evidence="2 3">
    <name type="scientific">Jannaschia helgolandensis</name>
    <dbReference type="NCBI Taxonomy" id="188906"/>
    <lineage>
        <taxon>Bacteria</taxon>
        <taxon>Pseudomonadati</taxon>
        <taxon>Pseudomonadota</taxon>
        <taxon>Alphaproteobacteria</taxon>
        <taxon>Rhodobacterales</taxon>
        <taxon>Roseobacteraceae</taxon>
        <taxon>Jannaschia</taxon>
    </lineage>
</organism>
<gene>
    <name evidence="2" type="ORF">SAMN04488526_1536</name>
</gene>
<keyword evidence="3" id="KW-1185">Reference proteome</keyword>
<dbReference type="InterPro" id="IPR009327">
    <property type="entry name" value="Cupin_DUF985"/>
</dbReference>
<name>A0A1H7KZ53_9RHOB</name>
<dbReference type="AlphaFoldDB" id="A0A1H7KZ53"/>
<dbReference type="OrthoDB" id="9798288at2"/>
<accession>A0A1H7KZ53</accession>
<dbReference type="STRING" id="188906.SAMN04488526_1536"/>
<dbReference type="RefSeq" id="WP_092761498.1">
    <property type="nucleotide sequence ID" value="NZ_FNZQ01000002.1"/>
</dbReference>
<dbReference type="PANTHER" id="PTHR33387">
    <property type="entry name" value="RMLC-LIKE JELLY ROLL FOLD PROTEIN"/>
    <property type="match status" value="1"/>
</dbReference>
<evidence type="ECO:0000259" key="1">
    <source>
        <dbReference type="Pfam" id="PF06172"/>
    </source>
</evidence>
<dbReference type="InterPro" id="IPR014710">
    <property type="entry name" value="RmlC-like_jellyroll"/>
</dbReference>
<dbReference type="SUPFAM" id="SSF51182">
    <property type="entry name" value="RmlC-like cupins"/>
    <property type="match status" value="1"/>
</dbReference>